<dbReference type="PRINTS" id="PR00411">
    <property type="entry name" value="PNDRDTASEI"/>
</dbReference>
<keyword evidence="7 8" id="KW-0503">Monooxygenase</keyword>
<evidence type="ECO:0000256" key="4">
    <source>
        <dbReference type="ARBA" id="ARBA00022827"/>
    </source>
</evidence>
<dbReference type="InterPro" id="IPR036188">
    <property type="entry name" value="FAD/NAD-bd_sf"/>
</dbReference>
<reference evidence="8 9" key="1">
    <citation type="submission" date="2017-11" db="EMBL/GenBank/DDBJ databases">
        <title>Draft genome sequence of Rhizobiales bacterium SY3-13.</title>
        <authorList>
            <person name="Sun C."/>
        </authorList>
    </citation>
    <scope>NUCLEOTIDE SEQUENCE [LARGE SCALE GENOMIC DNA]</scope>
    <source>
        <strain evidence="8 9">SY3-13</strain>
    </source>
</reference>
<keyword evidence="6" id="KW-0560">Oxidoreductase</keyword>
<gene>
    <name evidence="8" type="ORF">CVT23_13630</name>
</gene>
<comment type="similarity">
    <text evidence="2">Belongs to the FAD-binding monooxygenase family.</text>
</comment>
<evidence type="ECO:0000256" key="2">
    <source>
        <dbReference type="ARBA" id="ARBA00010139"/>
    </source>
</evidence>
<dbReference type="GO" id="GO:0004497">
    <property type="term" value="F:monooxygenase activity"/>
    <property type="evidence" value="ECO:0007669"/>
    <property type="project" value="UniProtKB-KW"/>
</dbReference>
<evidence type="ECO:0000256" key="3">
    <source>
        <dbReference type="ARBA" id="ARBA00022630"/>
    </source>
</evidence>
<keyword evidence="4" id="KW-0274">FAD</keyword>
<dbReference type="InterPro" id="IPR050775">
    <property type="entry name" value="FAD-binding_Monooxygenases"/>
</dbReference>
<accession>A0A2M9FZU3</accession>
<keyword evidence="3" id="KW-0285">Flavoprotein</keyword>
<proteinExistence type="inferred from homology"/>
<dbReference type="Proteomes" id="UP000229498">
    <property type="component" value="Unassembled WGS sequence"/>
</dbReference>
<dbReference type="EMBL" id="PHIG01000037">
    <property type="protein sequence ID" value="PJK28959.1"/>
    <property type="molecule type" value="Genomic_DNA"/>
</dbReference>
<dbReference type="AlphaFoldDB" id="A0A2M9FZU3"/>
<comment type="cofactor">
    <cofactor evidence="1">
        <name>FAD</name>
        <dbReference type="ChEBI" id="CHEBI:57692"/>
    </cofactor>
</comment>
<evidence type="ECO:0000313" key="8">
    <source>
        <dbReference type="EMBL" id="PJK28959.1"/>
    </source>
</evidence>
<sequence length="542" mass="61395">MTEAASVQDPERFDAIVVGAGISGMYMLYRLRELGLKVRVLEAGTDVGGTWYWNRYPGARFDSESWSYGYAFSQEILDEWQWSEHFSSQPENLRYCRFVADRLDLKRDIRFETSVTSAHYDEDANEWAIAAEDGYAARARLFIAAIGPLSVPVWPAIDGIGDFEREAYHTARWPHEPVSFAGKRVAVIGTGATGVQLIQEVAKTAGHLTVLQRRPNWCAPLHNSPITPEEQADIRARHEEIFDHCRNTHGGFIHDADPRRLLETPEAERLAFLEKKYAEPGFGIWMGNFRDTFTNEEANRILSDFIAGKIRERVADPATAEKLIPKDHGFGQRRVPMETRYYEVYNQDNVELVDILADPIRRVTKTGIELESGHRDFDMIVYATGFDAVLGGFNRIDIRGLGGQRLRDKWAEGPTTYLGLQVAGFPNMLTLVGPQNAAGFGNIPRGIEQNVEWVARLVRHMRDNGLEYVAATPEAETEWQEEVTRSSDKMLLSKADSWFTGINRNIDGRSRRVYLLYTAGMPAYRERCDAVAAKGYEGMELR</sequence>
<dbReference type="SUPFAM" id="SSF51905">
    <property type="entry name" value="FAD/NAD(P)-binding domain"/>
    <property type="match status" value="2"/>
</dbReference>
<evidence type="ECO:0000256" key="1">
    <source>
        <dbReference type="ARBA" id="ARBA00001974"/>
    </source>
</evidence>
<evidence type="ECO:0000256" key="6">
    <source>
        <dbReference type="ARBA" id="ARBA00023002"/>
    </source>
</evidence>
<dbReference type="PANTHER" id="PTHR43098:SF3">
    <property type="entry name" value="L-ORNITHINE N(5)-MONOOXYGENASE-RELATED"/>
    <property type="match status" value="1"/>
</dbReference>
<keyword evidence="5" id="KW-0521">NADP</keyword>
<evidence type="ECO:0000256" key="5">
    <source>
        <dbReference type="ARBA" id="ARBA00022857"/>
    </source>
</evidence>
<organism evidence="8 9">
    <name type="scientific">Minwuia thermotolerans</name>
    <dbReference type="NCBI Taxonomy" id="2056226"/>
    <lineage>
        <taxon>Bacteria</taxon>
        <taxon>Pseudomonadati</taxon>
        <taxon>Pseudomonadota</taxon>
        <taxon>Alphaproteobacteria</taxon>
        <taxon>Minwuiales</taxon>
        <taxon>Minwuiaceae</taxon>
        <taxon>Minwuia</taxon>
    </lineage>
</organism>
<dbReference type="PANTHER" id="PTHR43098">
    <property type="entry name" value="L-ORNITHINE N(5)-MONOOXYGENASE-RELATED"/>
    <property type="match status" value="1"/>
</dbReference>
<dbReference type="OrthoDB" id="312624at2"/>
<dbReference type="RefSeq" id="WP_109794152.1">
    <property type="nucleotide sequence ID" value="NZ_PHIG01000037.1"/>
</dbReference>
<evidence type="ECO:0000313" key="9">
    <source>
        <dbReference type="Proteomes" id="UP000229498"/>
    </source>
</evidence>
<comment type="caution">
    <text evidence="8">The sequence shown here is derived from an EMBL/GenBank/DDBJ whole genome shotgun (WGS) entry which is preliminary data.</text>
</comment>
<evidence type="ECO:0000256" key="7">
    <source>
        <dbReference type="ARBA" id="ARBA00023033"/>
    </source>
</evidence>
<dbReference type="Gene3D" id="3.50.50.60">
    <property type="entry name" value="FAD/NAD(P)-binding domain"/>
    <property type="match status" value="2"/>
</dbReference>
<dbReference type="Pfam" id="PF13738">
    <property type="entry name" value="Pyr_redox_3"/>
    <property type="match status" value="1"/>
</dbReference>
<name>A0A2M9FZU3_9PROT</name>
<keyword evidence="9" id="KW-1185">Reference proteome</keyword>
<protein>
    <submittedName>
        <fullName evidence="8">Cyclohexanone monooxygenase</fullName>
    </submittedName>
</protein>